<organism evidence="3 4">
    <name type="scientific">Rhodococcus ruber</name>
    <dbReference type="NCBI Taxonomy" id="1830"/>
    <lineage>
        <taxon>Bacteria</taxon>
        <taxon>Bacillati</taxon>
        <taxon>Actinomycetota</taxon>
        <taxon>Actinomycetes</taxon>
        <taxon>Mycobacteriales</taxon>
        <taxon>Nocardiaceae</taxon>
        <taxon>Rhodococcus</taxon>
    </lineage>
</organism>
<dbReference type="PRINTS" id="PR00081">
    <property type="entry name" value="GDHRDH"/>
</dbReference>
<accession>A0ABT4MEQ6</accession>
<dbReference type="InterPro" id="IPR036291">
    <property type="entry name" value="NAD(P)-bd_dom_sf"/>
</dbReference>
<evidence type="ECO:0000313" key="4">
    <source>
        <dbReference type="Proteomes" id="UP001081071"/>
    </source>
</evidence>
<dbReference type="InterPro" id="IPR002347">
    <property type="entry name" value="SDR_fam"/>
</dbReference>
<dbReference type="SUPFAM" id="SSF51735">
    <property type="entry name" value="NAD(P)-binding Rossmann-fold domains"/>
    <property type="match status" value="1"/>
</dbReference>
<dbReference type="EMBL" id="JAPWIJ010000005">
    <property type="protein sequence ID" value="MCZ4519474.1"/>
    <property type="molecule type" value="Genomic_DNA"/>
</dbReference>
<evidence type="ECO:0000256" key="1">
    <source>
        <dbReference type="ARBA" id="ARBA00023002"/>
    </source>
</evidence>
<dbReference type="PANTHER" id="PTHR43658:SF8">
    <property type="entry name" value="17-BETA-HYDROXYSTEROID DEHYDROGENASE 14-RELATED"/>
    <property type="match status" value="1"/>
</dbReference>
<dbReference type="Gene3D" id="3.40.50.720">
    <property type="entry name" value="NAD(P)-binding Rossmann-like Domain"/>
    <property type="match status" value="1"/>
</dbReference>
<comment type="similarity">
    <text evidence="2">Belongs to the short-chain dehydrogenases/reductases (SDR) family.</text>
</comment>
<evidence type="ECO:0000313" key="3">
    <source>
        <dbReference type="EMBL" id="MCZ4519474.1"/>
    </source>
</evidence>
<dbReference type="RefSeq" id="WP_269604840.1">
    <property type="nucleotide sequence ID" value="NZ_JAPWIJ010000005.1"/>
</dbReference>
<comment type="caution">
    <text evidence="3">The sequence shown here is derived from an EMBL/GenBank/DDBJ whole genome shotgun (WGS) entry which is preliminary data.</text>
</comment>
<sequence>MKINGSVAVVTGGASGLGLGVVTMVAKNGGKAAILDLGASEGASLASELGDSVVFIPTDVTDTSSVENAFGEVKKAFGRVDVCVNSAGTGVGKRVLNKDKAMFPLDLYKKVVDLNLIGLFDVVRHAARAMSDNEPGVDDERGLIVNVASIAGYEGQVGQAAYAASKGGVIASTLPLARDLASWGIRVMTIAPGIMDTAMLAGVDEKVKAAVTEIALFPRRLGNGDDFASLVGHMMENNLLNGEVVRLDAGTRLAAR</sequence>
<dbReference type="PRINTS" id="PR00080">
    <property type="entry name" value="SDRFAMILY"/>
</dbReference>
<proteinExistence type="inferred from homology"/>
<keyword evidence="1" id="KW-0560">Oxidoreductase</keyword>
<protein>
    <submittedName>
        <fullName evidence="3">SDR family NAD(P)-dependent oxidoreductase</fullName>
    </submittedName>
</protein>
<keyword evidence="4" id="KW-1185">Reference proteome</keyword>
<name>A0ABT4MEQ6_9NOCA</name>
<evidence type="ECO:0000256" key="2">
    <source>
        <dbReference type="RuleBase" id="RU000363"/>
    </source>
</evidence>
<reference evidence="3" key="1">
    <citation type="submission" date="2022-12" db="EMBL/GenBank/DDBJ databases">
        <authorList>
            <person name="Krivoruchko A.V."/>
            <person name="Elkin A."/>
        </authorList>
    </citation>
    <scope>NUCLEOTIDE SEQUENCE</scope>
    <source>
        <strain evidence="3">IEGM 1391</strain>
    </source>
</reference>
<dbReference type="PANTHER" id="PTHR43658">
    <property type="entry name" value="SHORT-CHAIN DEHYDROGENASE/REDUCTASE"/>
    <property type="match status" value="1"/>
</dbReference>
<gene>
    <name evidence="3" type="ORF">O4220_13200</name>
</gene>
<dbReference type="Proteomes" id="UP001081071">
    <property type="component" value="Unassembled WGS sequence"/>
</dbReference>
<dbReference type="Pfam" id="PF00106">
    <property type="entry name" value="adh_short"/>
    <property type="match status" value="1"/>
</dbReference>